<accession>A0A7X2NP92</accession>
<dbReference type="EMBL" id="VUMD01000028">
    <property type="protein sequence ID" value="MSS38535.1"/>
    <property type="molecule type" value="Genomic_DNA"/>
</dbReference>
<dbReference type="Pfam" id="PF08279">
    <property type="entry name" value="HTH_11"/>
    <property type="match status" value="1"/>
</dbReference>
<evidence type="ECO:0000256" key="2">
    <source>
        <dbReference type="ARBA" id="ARBA00023163"/>
    </source>
</evidence>
<evidence type="ECO:0000256" key="1">
    <source>
        <dbReference type="ARBA" id="ARBA00023015"/>
    </source>
</evidence>
<dbReference type="InterPro" id="IPR036388">
    <property type="entry name" value="WH-like_DNA-bd_sf"/>
</dbReference>
<evidence type="ECO:0000259" key="3">
    <source>
        <dbReference type="PROSITE" id="PS51000"/>
    </source>
</evidence>
<feature type="domain" description="HTH deoR-type" evidence="3">
    <location>
        <begin position="2"/>
        <end position="60"/>
    </location>
</feature>
<dbReference type="InterPro" id="IPR051534">
    <property type="entry name" value="CBASS_pafABC_assoc_protein"/>
</dbReference>
<organism evidence="4 5">
    <name type="scientific">Clostridium porci</name>
    <dbReference type="NCBI Taxonomy" id="2605778"/>
    <lineage>
        <taxon>Bacteria</taxon>
        <taxon>Bacillati</taxon>
        <taxon>Bacillota</taxon>
        <taxon>Clostridia</taxon>
        <taxon>Eubacteriales</taxon>
        <taxon>Clostridiaceae</taxon>
        <taxon>Clostridium</taxon>
    </lineage>
</organism>
<protein>
    <submittedName>
        <fullName evidence="4">YafY family transcriptional regulator</fullName>
    </submittedName>
</protein>
<dbReference type="Proteomes" id="UP000429958">
    <property type="component" value="Unassembled WGS sequence"/>
</dbReference>
<dbReference type="PROSITE" id="PS51000">
    <property type="entry name" value="HTH_DEOR_2"/>
    <property type="match status" value="1"/>
</dbReference>
<dbReference type="Pfam" id="PF25583">
    <property type="entry name" value="WCX"/>
    <property type="match status" value="1"/>
</dbReference>
<keyword evidence="2" id="KW-0804">Transcription</keyword>
<evidence type="ECO:0000313" key="5">
    <source>
        <dbReference type="Proteomes" id="UP000429958"/>
    </source>
</evidence>
<dbReference type="SUPFAM" id="SSF46785">
    <property type="entry name" value="Winged helix' DNA-binding domain"/>
    <property type="match status" value="1"/>
</dbReference>
<dbReference type="PANTHER" id="PTHR34580:SF1">
    <property type="entry name" value="PROTEIN PAFC"/>
    <property type="match status" value="1"/>
</dbReference>
<dbReference type="InterPro" id="IPR057727">
    <property type="entry name" value="WCX_dom"/>
</dbReference>
<dbReference type="PROSITE" id="PS52050">
    <property type="entry name" value="WYL"/>
    <property type="match status" value="1"/>
</dbReference>
<dbReference type="PANTHER" id="PTHR34580">
    <property type="match status" value="1"/>
</dbReference>
<dbReference type="InterPro" id="IPR013196">
    <property type="entry name" value="HTH_11"/>
</dbReference>
<dbReference type="RefSeq" id="WP_154473922.1">
    <property type="nucleotide sequence ID" value="NZ_VUMD01000028.1"/>
</dbReference>
<gene>
    <name evidence="4" type="ORF">FYJ39_18980</name>
</gene>
<comment type="caution">
    <text evidence="4">The sequence shown here is derived from an EMBL/GenBank/DDBJ whole genome shotgun (WGS) entry which is preliminary data.</text>
</comment>
<dbReference type="InterPro" id="IPR028349">
    <property type="entry name" value="PafC-like"/>
</dbReference>
<dbReference type="AlphaFoldDB" id="A0A7X2NP92"/>
<proteinExistence type="predicted"/>
<keyword evidence="1" id="KW-0805">Transcription regulation</keyword>
<keyword evidence="5" id="KW-1185">Reference proteome</keyword>
<sequence length="300" mass="35187">MEQSRLFKIVYHLLEKGKSTAPELAEKFEVSIRTIYRDLDAISAAGIPIYTTQGKGGGIFIMQDFVLNKSILSEQEKEQILMALQGISITEHNQTDELLMKLGGLFQSKVTNWIEVDFSEWYKNTPNYDVFNLIKNAIFNQYIITFSYFAREGNYSNRTVEPIKLIFKNKDWYLYGFCLLRNDFRFFKLTRIKELKILSDTFKHEVKNIPEIETVIKHNNFIPAKLRFSPKAAFRVYDEFTDNISKDNQGNLYVNIDLPDNETLFSYILSFGDNVEILEPDYLRESMKEKLTLMLEKYIT</sequence>
<dbReference type="PIRSF" id="PIRSF016838">
    <property type="entry name" value="PafC"/>
    <property type="match status" value="1"/>
</dbReference>
<dbReference type="InterPro" id="IPR036390">
    <property type="entry name" value="WH_DNA-bd_sf"/>
</dbReference>
<reference evidence="4 5" key="1">
    <citation type="submission" date="2019-08" db="EMBL/GenBank/DDBJ databases">
        <title>In-depth cultivation of the pig gut microbiome towards novel bacterial diversity and tailored functional studies.</title>
        <authorList>
            <person name="Wylensek D."/>
            <person name="Hitch T.C.A."/>
            <person name="Clavel T."/>
        </authorList>
    </citation>
    <scope>NUCLEOTIDE SEQUENCE [LARGE SCALE GENOMIC DNA]</scope>
    <source>
        <strain evidence="4 5">WCA-389-WT-23D1</strain>
    </source>
</reference>
<dbReference type="GO" id="GO:0003700">
    <property type="term" value="F:DNA-binding transcription factor activity"/>
    <property type="evidence" value="ECO:0007669"/>
    <property type="project" value="InterPro"/>
</dbReference>
<dbReference type="Pfam" id="PF13280">
    <property type="entry name" value="WYL"/>
    <property type="match status" value="1"/>
</dbReference>
<dbReference type="InterPro" id="IPR001034">
    <property type="entry name" value="DeoR_HTH"/>
</dbReference>
<name>A0A7X2NP92_9CLOT</name>
<dbReference type="InterPro" id="IPR026881">
    <property type="entry name" value="WYL_dom"/>
</dbReference>
<evidence type="ECO:0000313" key="4">
    <source>
        <dbReference type="EMBL" id="MSS38535.1"/>
    </source>
</evidence>
<dbReference type="Gene3D" id="1.10.10.10">
    <property type="entry name" value="Winged helix-like DNA-binding domain superfamily/Winged helix DNA-binding domain"/>
    <property type="match status" value="1"/>
</dbReference>